<evidence type="ECO:0000313" key="1">
    <source>
        <dbReference type="EMBL" id="QKU21663.1"/>
    </source>
</evidence>
<name>A0A6N1MI41_ACILW</name>
<reference evidence="1 2" key="1">
    <citation type="submission" date="2019-11" db="EMBL/GenBank/DDBJ databases">
        <title>FDA dAtabase for Regulatory Grade micrObial Sequences (FDA-ARGOS): Supporting development and validation of Infectious Disease Dx tests.</title>
        <authorList>
            <person name="Patel R."/>
            <person name="Rucinski S."/>
            <person name="Tallon L."/>
            <person name="Sadzewicz L."/>
            <person name="Vavikolanu K."/>
            <person name="Mehta A."/>
            <person name="Aluvathingal J."/>
            <person name="Nadendla S."/>
            <person name="Nandy P."/>
            <person name="Geyer C."/>
            <person name="Yan Y."/>
            <person name="Sichtig H."/>
        </authorList>
    </citation>
    <scope>NUCLEOTIDE SEQUENCE [LARGE SCALE GENOMIC DNA]</scope>
    <source>
        <strain evidence="1 2">FDAARGOS_557</strain>
    </source>
</reference>
<gene>
    <name evidence="1" type="ORF">FOB19_09775</name>
</gene>
<evidence type="ECO:0000313" key="2">
    <source>
        <dbReference type="Proteomes" id="UP000509126"/>
    </source>
</evidence>
<sequence>MIDFVNPAERGAKVFSANIDAIAEAIMFTSSSIQVNESNKSLIDNLLSCDLGYLDAEKNTLHLRNFVIEFVNFYKNRKKRNISAPDISGLIDRIKTVSTDYALSKVEDPESAEVLKVEASDLIIELSNNISENMTNFADQCFEYLSLFNNYDMKMRKAEQSLKTAKMLITALEILSPNTMDELAVGDADLQRVISKRLKPSVFEAIEEMNHSHHRLDKQLFEWKKDIKTQERINLIDALHRHFANNRTLNADIDFNKAPDSFRRVPLIKLKARADIYLEDFENTLSAVAQTANQKRVKKDGPVVEKKRPPVEKATHTIVKAVSPLDKAAFFFFDAFGSPAINEISAKNAYIRLEPGCKFEYWISRLLYEFELNHSNHLELQLVGETDAKYNGNYYISDIVFRRKDSNGKVMQCA</sequence>
<dbReference type="Proteomes" id="UP000509126">
    <property type="component" value="Chromosome"/>
</dbReference>
<proteinExistence type="predicted"/>
<dbReference type="RefSeq" id="WP_005100615.1">
    <property type="nucleotide sequence ID" value="NZ_CAYTBE010000050.1"/>
</dbReference>
<dbReference type="GeneID" id="89664471"/>
<dbReference type="EMBL" id="CP054803">
    <property type="protein sequence ID" value="QKU21663.1"/>
    <property type="molecule type" value="Genomic_DNA"/>
</dbReference>
<protein>
    <submittedName>
        <fullName evidence="1">Uncharacterized protein</fullName>
    </submittedName>
</protein>
<organism evidence="1 2">
    <name type="scientific">Acinetobacter lwoffii</name>
    <dbReference type="NCBI Taxonomy" id="28090"/>
    <lineage>
        <taxon>Bacteria</taxon>
        <taxon>Pseudomonadati</taxon>
        <taxon>Pseudomonadota</taxon>
        <taxon>Gammaproteobacteria</taxon>
        <taxon>Moraxellales</taxon>
        <taxon>Moraxellaceae</taxon>
        <taxon>Acinetobacter</taxon>
    </lineage>
</organism>
<dbReference type="AlphaFoldDB" id="A0A6N1MI41"/>
<accession>A0A6N1MI41</accession>